<evidence type="ECO:0000256" key="2">
    <source>
        <dbReference type="ARBA" id="ARBA00007430"/>
    </source>
</evidence>
<comment type="caution">
    <text evidence="8">The sequence shown here is derived from an EMBL/GenBank/DDBJ whole genome shotgun (WGS) entry which is preliminary data.</text>
</comment>
<feature type="transmembrane region" description="Helical" evidence="7">
    <location>
        <begin position="116"/>
        <end position="132"/>
    </location>
</feature>
<dbReference type="PANTHER" id="PTHR30250:SF10">
    <property type="entry name" value="LIPOPOLYSACCHARIDE BIOSYNTHESIS PROTEIN WZXC"/>
    <property type="match status" value="1"/>
</dbReference>
<keyword evidence="3" id="KW-1003">Cell membrane</keyword>
<gene>
    <name evidence="8" type="ORF">DSM107014_03090</name>
</gene>
<evidence type="ECO:0000313" key="8">
    <source>
        <dbReference type="EMBL" id="MBR8826883.1"/>
    </source>
</evidence>
<comment type="subcellular location">
    <subcellularLocation>
        <location evidence="1">Cell membrane</location>
        <topology evidence="1">Multi-pass membrane protein</topology>
    </subcellularLocation>
</comment>
<evidence type="ECO:0000256" key="4">
    <source>
        <dbReference type="ARBA" id="ARBA00022692"/>
    </source>
</evidence>
<dbReference type="AlphaFoldDB" id="A0A941GWW0"/>
<protein>
    <submittedName>
        <fullName evidence="8">Oligosaccharide flippase family protein</fullName>
    </submittedName>
</protein>
<proteinExistence type="inferred from homology"/>
<reference evidence="8" key="1">
    <citation type="submission" date="2021-02" db="EMBL/GenBank/DDBJ databases">
        <title>Metagenome analyses of Stigonema ocellatum DSM 106950, Chlorogloea purpurea SAG 13.99 and Gomphosphaeria aponina DSM 107014.</title>
        <authorList>
            <person name="Marter P."/>
            <person name="Huang S."/>
        </authorList>
    </citation>
    <scope>NUCLEOTIDE SEQUENCE</scope>
    <source>
        <strain evidence="8">JP213</strain>
    </source>
</reference>
<evidence type="ECO:0000256" key="3">
    <source>
        <dbReference type="ARBA" id="ARBA00022475"/>
    </source>
</evidence>
<evidence type="ECO:0000313" key="9">
    <source>
        <dbReference type="Proteomes" id="UP000767446"/>
    </source>
</evidence>
<evidence type="ECO:0000256" key="6">
    <source>
        <dbReference type="ARBA" id="ARBA00023136"/>
    </source>
</evidence>
<keyword evidence="5 7" id="KW-1133">Transmembrane helix</keyword>
<dbReference type="EMBL" id="JADQBC010000013">
    <property type="protein sequence ID" value="MBR8826883.1"/>
    <property type="molecule type" value="Genomic_DNA"/>
</dbReference>
<dbReference type="InterPro" id="IPR050833">
    <property type="entry name" value="Poly_Biosynth_Transport"/>
</dbReference>
<comment type="similarity">
    <text evidence="2">Belongs to the polysaccharide synthase family.</text>
</comment>
<dbReference type="Pfam" id="PF13440">
    <property type="entry name" value="Polysacc_synt_3"/>
    <property type="match status" value="1"/>
</dbReference>
<feature type="transmembrane region" description="Helical" evidence="7">
    <location>
        <begin position="320"/>
        <end position="339"/>
    </location>
</feature>
<keyword evidence="4 7" id="KW-0812">Transmembrane</keyword>
<accession>A0A941GWW0</accession>
<dbReference type="PANTHER" id="PTHR30250">
    <property type="entry name" value="PST FAMILY PREDICTED COLANIC ACID TRANSPORTER"/>
    <property type="match status" value="1"/>
</dbReference>
<organism evidence="8 9">
    <name type="scientific">Gomphosphaeria aponina SAG 52.96 = DSM 107014</name>
    <dbReference type="NCBI Taxonomy" id="1521640"/>
    <lineage>
        <taxon>Bacteria</taxon>
        <taxon>Bacillati</taxon>
        <taxon>Cyanobacteriota</taxon>
        <taxon>Cyanophyceae</taxon>
        <taxon>Oscillatoriophycideae</taxon>
        <taxon>Chroococcales</taxon>
        <taxon>Gomphosphaeriaceae</taxon>
        <taxon>Gomphosphaeria</taxon>
    </lineage>
</organism>
<sequence>MSVGISKLLRGGSLMVGGQAGSQALSFLRNALIGRMVSKEDFGIAATFTITVSLFELISQMAVDQLLVQAKDGDDPELQNAAHLVTITRGIVGAVFMFFLAPIITKLFDIPEATWAFRWLALVPLLRGFIHLDPQRYQRDMRLAPLVLIEFIPQVVMALAVYPLIEWLGDYSAVLWLVIIQAGIFLIVTHLLAERPYGISFNQGYLERIFIFGWPLLINGLLMFGIFQGDKIIVGKMYDIEFLGVYSAAFMMTMTPAMLIIKTIRSLLLPIFSRSQSKRTQFIKRYSLGIELLSLLTGLFAIFFIVCGGTTLSFVFGDKYIGYGAIVGWTGIMWSIRILRSVPTIAAVAMGDTKNSMISNFYRTLALFFTLMVALKGGNLAMIAASGAVGEVLALVVTAWRLQNLQKIPINICFIPLVITIIFWGVSWLIVLTLGENSNFVLGIISLALVSLTFAVSTALICGELRKSLFKACFSVIKK</sequence>
<keyword evidence="6 7" id="KW-0472">Membrane</keyword>
<feature type="transmembrane region" description="Helical" evidence="7">
    <location>
        <begin position="247"/>
        <end position="272"/>
    </location>
</feature>
<feature type="transmembrane region" description="Helical" evidence="7">
    <location>
        <begin position="360"/>
        <end position="375"/>
    </location>
</feature>
<feature type="transmembrane region" description="Helical" evidence="7">
    <location>
        <begin position="381"/>
        <end position="400"/>
    </location>
</feature>
<feature type="transmembrane region" description="Helical" evidence="7">
    <location>
        <begin position="171"/>
        <end position="193"/>
    </location>
</feature>
<feature type="transmembrane region" description="Helical" evidence="7">
    <location>
        <begin position="412"/>
        <end position="434"/>
    </location>
</feature>
<name>A0A941GWW0_9CHRO</name>
<feature type="transmembrane region" description="Helical" evidence="7">
    <location>
        <begin position="144"/>
        <end position="165"/>
    </location>
</feature>
<feature type="transmembrane region" description="Helical" evidence="7">
    <location>
        <begin position="440"/>
        <end position="462"/>
    </location>
</feature>
<dbReference type="GO" id="GO:0005886">
    <property type="term" value="C:plasma membrane"/>
    <property type="evidence" value="ECO:0007669"/>
    <property type="project" value="UniProtKB-SubCell"/>
</dbReference>
<feature type="transmembrane region" description="Helical" evidence="7">
    <location>
        <begin position="84"/>
        <end position="104"/>
    </location>
</feature>
<evidence type="ECO:0000256" key="5">
    <source>
        <dbReference type="ARBA" id="ARBA00022989"/>
    </source>
</evidence>
<evidence type="ECO:0000256" key="1">
    <source>
        <dbReference type="ARBA" id="ARBA00004651"/>
    </source>
</evidence>
<feature type="transmembrane region" description="Helical" evidence="7">
    <location>
        <begin position="292"/>
        <end position="314"/>
    </location>
</feature>
<feature type="transmembrane region" description="Helical" evidence="7">
    <location>
        <begin position="205"/>
        <end position="227"/>
    </location>
</feature>
<dbReference type="Proteomes" id="UP000767446">
    <property type="component" value="Unassembled WGS sequence"/>
</dbReference>
<evidence type="ECO:0000256" key="7">
    <source>
        <dbReference type="SAM" id="Phobius"/>
    </source>
</evidence>